<gene>
    <name evidence="2" type="ORF">SBOR_7777</name>
</gene>
<protein>
    <submittedName>
        <fullName evidence="2">Uncharacterized protein</fullName>
    </submittedName>
</protein>
<keyword evidence="3" id="KW-1185">Reference proteome</keyword>
<dbReference type="InterPro" id="IPR022198">
    <property type="entry name" value="DUF3723"/>
</dbReference>
<dbReference type="EMBL" id="AYSA01000452">
    <property type="protein sequence ID" value="ESZ91825.1"/>
    <property type="molecule type" value="Genomic_DNA"/>
</dbReference>
<feature type="compositionally biased region" description="Basic residues" evidence="1">
    <location>
        <begin position="615"/>
        <end position="626"/>
    </location>
</feature>
<dbReference type="STRING" id="1432307.W9CBC8"/>
<dbReference type="Proteomes" id="UP000019487">
    <property type="component" value="Unassembled WGS sequence"/>
</dbReference>
<dbReference type="HOGENOM" id="CLU_278120_0_0_1"/>
<feature type="compositionally biased region" description="Polar residues" evidence="1">
    <location>
        <begin position="555"/>
        <end position="570"/>
    </location>
</feature>
<sequence>MPTHDKTDRNRETKLVGVARIDICSLTFEEGCRRYDAANYVPVLVSKAQLANLLRASNVTRNDLKTTSVDGSLPLVSSNQNLLCPHGQHRIKAAKEFLSKVDRWWTIEIYLIPSNRRTREEILAHFRHQFSHETGFSDGDVYCNVRLYQAMDSKFEAESWMAKLTNCKRINSSQLLKHEDMTDLFDQLLPVPGLWAGLELGNIQKHLALRCDEEMTRYLKHIWSVWQDVTLKDREIQRATDIQTVRLLQLRVPKLSTCDKNFVKAAMGSGLLFPRITSSKTRVRILQVLLEIDCLIPSIKTMHENLKYLEVGAKILNSLLITKHRRLTLHETLRLSWTTKENSFVELKDKKLYVRVATNEAGWELVYKQIWIWALRNFAELGGRAPRKEQGKPRYISKLDPTLYYEFAQFAAELGIITKKITNRIQCDPNHERVVRTITQIYPSQSKIDIENIANDILNQLPLSENIPAETQEVHLERSQIFDLSRRWVTQDDMPSPEFLFQDFLSSFFGKTCYFGGEGQIADETQIEAEILRSEDSSNSDELATPLLTDDDHGTMNSDASAPTAINFTRNMRVGEGSDTEFDSGDLMNLGNEDDLNGPATDLECSTEPEVIKPSHVHRSKATHRTSPKDTTLAQKTSSTKLDPPFSNRYLRSISSSNADSPCAQPRKLYSTPFHSLDIAWRHLARRNCVDDNPISPTALVGEVRSPISSIISMYGAGTTNHCVDGSPTSPMSLPKGNISRRSSIRSMYSGSATWDYTYDGQVSPISPEANQRSPVLSISSMSLGSRTPVSSFRKESPSRFELSRSPIAPVTSSNPFLDPAQIDTISSVLNVDQMVTRRSPIPSITSTRSLLAFIRQKSITQPLNLDQTDLRRSPVPSIESMSYFMASTQRGSKTNPLDLNQTGVTRSPIPSMASTTTTLSLNETRSTGESQYLAASGQEARSPIPISPTSANPTLILQESITSFPGESRSRRSVIDQVVPQLYSKKRLERNTDESMLHQNGCTADDTGLLNVSTDAPLNLVTIHELNGLRSRDLVISDLEGYMQARTGWVFTITKNIDNISNTSKSCTPVEFLNVIRMQRQQEKKDFYICMKREVIGIYVGKRRRSSKSSQESKTDIKRQRIEEERYGRDREEHRIS</sequence>
<dbReference type="Pfam" id="PF12520">
    <property type="entry name" value="DUF3723"/>
    <property type="match status" value="1"/>
</dbReference>
<comment type="caution">
    <text evidence="2">The sequence shown here is derived from an EMBL/GenBank/DDBJ whole genome shotgun (WGS) entry which is preliminary data.</text>
</comment>
<organism evidence="2 3">
    <name type="scientific">Sclerotinia borealis (strain F-4128)</name>
    <dbReference type="NCBI Taxonomy" id="1432307"/>
    <lineage>
        <taxon>Eukaryota</taxon>
        <taxon>Fungi</taxon>
        <taxon>Dikarya</taxon>
        <taxon>Ascomycota</taxon>
        <taxon>Pezizomycotina</taxon>
        <taxon>Leotiomycetes</taxon>
        <taxon>Helotiales</taxon>
        <taxon>Sclerotiniaceae</taxon>
        <taxon>Sclerotinia</taxon>
    </lineage>
</organism>
<feature type="compositionally biased region" description="Polar residues" evidence="1">
    <location>
        <begin position="890"/>
        <end position="906"/>
    </location>
</feature>
<evidence type="ECO:0000256" key="1">
    <source>
        <dbReference type="SAM" id="MobiDB-lite"/>
    </source>
</evidence>
<reference evidence="2 3" key="1">
    <citation type="journal article" date="2014" name="Genome Announc.">
        <title>Draft genome sequence of Sclerotinia borealis, a psychrophilic plant pathogenic fungus.</title>
        <authorList>
            <person name="Mardanov A.V."/>
            <person name="Beletsky A.V."/>
            <person name="Kadnikov V.V."/>
            <person name="Ignatov A.N."/>
            <person name="Ravin N.V."/>
        </authorList>
    </citation>
    <scope>NUCLEOTIDE SEQUENCE [LARGE SCALE GENOMIC DNA]</scope>
    <source>
        <strain evidence="3">F-4157</strain>
    </source>
</reference>
<feature type="compositionally biased region" description="Basic and acidic residues" evidence="1">
    <location>
        <begin position="1112"/>
        <end position="1138"/>
    </location>
</feature>
<feature type="compositionally biased region" description="Polar residues" evidence="1">
    <location>
        <begin position="629"/>
        <end position="641"/>
    </location>
</feature>
<feature type="region of interest" description="Disordered" evidence="1">
    <location>
        <begin position="890"/>
        <end position="914"/>
    </location>
</feature>
<feature type="region of interest" description="Disordered" evidence="1">
    <location>
        <begin position="533"/>
        <end position="665"/>
    </location>
</feature>
<evidence type="ECO:0000313" key="2">
    <source>
        <dbReference type="EMBL" id="ESZ91825.1"/>
    </source>
</evidence>
<dbReference type="OrthoDB" id="4227485at2759"/>
<proteinExistence type="predicted"/>
<name>W9CBC8_SCLBF</name>
<accession>W9CBC8</accession>
<feature type="region of interest" description="Disordered" evidence="1">
    <location>
        <begin position="1104"/>
        <end position="1138"/>
    </location>
</feature>
<dbReference type="AlphaFoldDB" id="W9CBC8"/>
<evidence type="ECO:0000313" key="3">
    <source>
        <dbReference type="Proteomes" id="UP000019487"/>
    </source>
</evidence>